<feature type="domain" description="HTH hxlR-type" evidence="4">
    <location>
        <begin position="10"/>
        <end position="109"/>
    </location>
</feature>
<dbReference type="InterPro" id="IPR036390">
    <property type="entry name" value="WH_DNA-bd_sf"/>
</dbReference>
<dbReference type="EMBL" id="JBBMFM010000120">
    <property type="protein sequence ID" value="MEQ2427680.1"/>
    <property type="molecule type" value="Genomic_DNA"/>
</dbReference>
<dbReference type="Pfam" id="PF01638">
    <property type="entry name" value="HxlR"/>
    <property type="match status" value="1"/>
</dbReference>
<dbReference type="CDD" id="cd00090">
    <property type="entry name" value="HTH_ARSR"/>
    <property type="match status" value="1"/>
</dbReference>
<comment type="caution">
    <text evidence="5">The sequence shown here is derived from an EMBL/GenBank/DDBJ whole genome shotgun (WGS) entry which is preliminary data.</text>
</comment>
<evidence type="ECO:0000256" key="2">
    <source>
        <dbReference type="ARBA" id="ARBA00023125"/>
    </source>
</evidence>
<dbReference type="PANTHER" id="PTHR33204:SF29">
    <property type="entry name" value="TRANSCRIPTIONAL REGULATOR"/>
    <property type="match status" value="1"/>
</dbReference>
<dbReference type="InterPro" id="IPR002577">
    <property type="entry name" value="HTH_HxlR"/>
</dbReference>
<evidence type="ECO:0000256" key="3">
    <source>
        <dbReference type="ARBA" id="ARBA00023163"/>
    </source>
</evidence>
<dbReference type="PANTHER" id="PTHR33204">
    <property type="entry name" value="TRANSCRIPTIONAL REGULATOR, MARR FAMILY"/>
    <property type="match status" value="1"/>
</dbReference>
<reference evidence="5 6" key="1">
    <citation type="submission" date="2024-03" db="EMBL/GenBank/DDBJ databases">
        <title>Human intestinal bacterial collection.</title>
        <authorList>
            <person name="Pauvert C."/>
            <person name="Hitch T.C.A."/>
            <person name="Clavel T."/>
        </authorList>
    </citation>
    <scope>NUCLEOTIDE SEQUENCE [LARGE SCALE GENOMIC DNA]</scope>
    <source>
        <strain evidence="5 6">CLA-SR-H021</strain>
    </source>
</reference>
<proteinExistence type="predicted"/>
<dbReference type="Gene3D" id="1.10.10.10">
    <property type="entry name" value="Winged helix-like DNA-binding domain superfamily/Winged helix DNA-binding domain"/>
    <property type="match status" value="1"/>
</dbReference>
<sequence length="120" mass="14101">MAKKELFGLCPYVTAQKVLTGKWSMYILYLLTDGPIRFNELQRRMPEEMTHTTLSRQLKTLEDEGLIVRIEYQQIPPKVEYQLSEIGEKFRKVLSVLEVWGNEYIAYLDDVKRTLREAGT</sequence>
<evidence type="ECO:0000313" key="5">
    <source>
        <dbReference type="EMBL" id="MEQ2427680.1"/>
    </source>
</evidence>
<dbReference type="RefSeq" id="WP_008717641.1">
    <property type="nucleotide sequence ID" value="NZ_JBBMFM010000120.1"/>
</dbReference>
<dbReference type="PROSITE" id="PS51118">
    <property type="entry name" value="HTH_HXLR"/>
    <property type="match status" value="1"/>
</dbReference>
<keyword evidence="2" id="KW-0238">DNA-binding</keyword>
<keyword evidence="1" id="KW-0805">Transcription regulation</keyword>
<dbReference type="SUPFAM" id="SSF46785">
    <property type="entry name" value="Winged helix' DNA-binding domain"/>
    <property type="match status" value="1"/>
</dbReference>
<keyword evidence="3" id="KW-0804">Transcription</keyword>
<evidence type="ECO:0000259" key="4">
    <source>
        <dbReference type="PROSITE" id="PS51118"/>
    </source>
</evidence>
<gene>
    <name evidence="5" type="ORF">WMQ36_22190</name>
</gene>
<dbReference type="InterPro" id="IPR011991">
    <property type="entry name" value="ArsR-like_HTH"/>
</dbReference>
<accession>A0ABV1DCF8</accession>
<keyword evidence="6" id="KW-1185">Reference proteome</keyword>
<name>A0ABV1DCF8_9FIRM</name>
<dbReference type="Proteomes" id="UP001454086">
    <property type="component" value="Unassembled WGS sequence"/>
</dbReference>
<organism evidence="5 6">
    <name type="scientific">Enterocloster hominis</name>
    <name type="common">ex Hitch et al. 2024</name>
    <dbReference type="NCBI Taxonomy" id="1917870"/>
    <lineage>
        <taxon>Bacteria</taxon>
        <taxon>Bacillati</taxon>
        <taxon>Bacillota</taxon>
        <taxon>Clostridia</taxon>
        <taxon>Lachnospirales</taxon>
        <taxon>Lachnospiraceae</taxon>
        <taxon>Enterocloster</taxon>
    </lineage>
</organism>
<dbReference type="InterPro" id="IPR036388">
    <property type="entry name" value="WH-like_DNA-bd_sf"/>
</dbReference>
<evidence type="ECO:0000313" key="6">
    <source>
        <dbReference type="Proteomes" id="UP001454086"/>
    </source>
</evidence>
<evidence type="ECO:0000256" key="1">
    <source>
        <dbReference type="ARBA" id="ARBA00023015"/>
    </source>
</evidence>
<protein>
    <submittedName>
        <fullName evidence="5">Helix-turn-helix domain-containing protein</fullName>
    </submittedName>
</protein>